<dbReference type="AlphaFoldDB" id="A0A4P8HJB6"/>
<dbReference type="EMBL" id="CP040017">
    <property type="protein sequence ID" value="QCP09683.1"/>
    <property type="molecule type" value="Genomic_DNA"/>
</dbReference>
<gene>
    <name evidence="2" type="ORF">FCL38_04040</name>
    <name evidence="1" type="ORF">FHS02_000406</name>
</gene>
<reference evidence="1 4" key="2">
    <citation type="submission" date="2020-08" db="EMBL/GenBank/DDBJ databases">
        <title>Genomic Encyclopedia of Type Strains, Phase III (KMG-III): the genomes of soil and plant-associated and newly described type strains.</title>
        <authorList>
            <person name="Whitman W."/>
        </authorList>
    </citation>
    <scope>NUCLEOTIDE SEQUENCE [LARGE SCALE GENOMIC DNA]</scope>
    <source>
        <strain evidence="1 4">CECT 7753</strain>
    </source>
</reference>
<evidence type="ECO:0000313" key="1">
    <source>
        <dbReference type="EMBL" id="MBB3219619.1"/>
    </source>
</evidence>
<dbReference type="RefSeq" id="WP_137312570.1">
    <property type="nucleotide sequence ID" value="NZ_CP040017.1"/>
</dbReference>
<dbReference type="Proteomes" id="UP000584325">
    <property type="component" value="Unassembled WGS sequence"/>
</dbReference>
<sequence length="236" mass="24135">MADDLAVLQETVAALDERLRPLLGAPDDGDDGPDGLLDALAAALADLNQQVQEGADAALECSERTLDQLAAWQTAAAAEVAGTVEALDGLIERIDEFADGLRDGTGQFSDACGDAAGEVADASGEFADGLDQAAQGVLLAPLTESFAGRIAEMDALQRQAVDACADRLEEAAGELQALLSAALADARETLSAAIRQSEGERAATQPLLDAVQVVLDPLLEQVGRVTGLAEAVGISV</sequence>
<keyword evidence="3" id="KW-1185">Reference proteome</keyword>
<name>A0A4P8HJB6_9BURK</name>
<evidence type="ECO:0000313" key="2">
    <source>
        <dbReference type="EMBL" id="QCP09683.1"/>
    </source>
</evidence>
<organism evidence="1 4">
    <name type="scientific">Pseudoduganella umbonata</name>
    <dbReference type="NCBI Taxonomy" id="864828"/>
    <lineage>
        <taxon>Bacteria</taxon>
        <taxon>Pseudomonadati</taxon>
        <taxon>Pseudomonadota</taxon>
        <taxon>Betaproteobacteria</taxon>
        <taxon>Burkholderiales</taxon>
        <taxon>Oxalobacteraceae</taxon>
        <taxon>Telluria group</taxon>
        <taxon>Pseudoduganella</taxon>
    </lineage>
</organism>
<protein>
    <submittedName>
        <fullName evidence="1">Putative phage infection (PIP) family protein YhgE</fullName>
    </submittedName>
</protein>
<proteinExistence type="predicted"/>
<reference evidence="2 3" key="1">
    <citation type="submission" date="2019-05" db="EMBL/GenBank/DDBJ databases">
        <title>Draft Genome Sequences of Six Type Strains of the Genus Massilia.</title>
        <authorList>
            <person name="Miess H."/>
            <person name="Frediansyhah A."/>
            <person name="Gross H."/>
        </authorList>
    </citation>
    <scope>NUCLEOTIDE SEQUENCE [LARGE SCALE GENOMIC DNA]</scope>
    <source>
        <strain evidence="2 3">DSMZ 26121</strain>
    </source>
</reference>
<evidence type="ECO:0000313" key="3">
    <source>
        <dbReference type="Proteomes" id="UP000298763"/>
    </source>
</evidence>
<evidence type="ECO:0000313" key="4">
    <source>
        <dbReference type="Proteomes" id="UP000584325"/>
    </source>
</evidence>
<accession>A0A4P8HJB6</accession>
<dbReference type="EMBL" id="JACHXS010000001">
    <property type="protein sequence ID" value="MBB3219619.1"/>
    <property type="molecule type" value="Genomic_DNA"/>
</dbReference>
<dbReference type="Proteomes" id="UP000298763">
    <property type="component" value="Chromosome"/>
</dbReference>